<evidence type="ECO:0000256" key="1">
    <source>
        <dbReference type="SAM" id="SignalP"/>
    </source>
</evidence>
<evidence type="ECO:0000313" key="2">
    <source>
        <dbReference type="EMBL" id="GAA4748968.1"/>
    </source>
</evidence>
<organism evidence="2 3">
    <name type="scientific">Amnibacterium soli</name>
    <dbReference type="NCBI Taxonomy" id="1282736"/>
    <lineage>
        <taxon>Bacteria</taxon>
        <taxon>Bacillati</taxon>
        <taxon>Actinomycetota</taxon>
        <taxon>Actinomycetes</taxon>
        <taxon>Micrococcales</taxon>
        <taxon>Microbacteriaceae</taxon>
        <taxon>Amnibacterium</taxon>
    </lineage>
</organism>
<keyword evidence="3" id="KW-1185">Reference proteome</keyword>
<comment type="caution">
    <text evidence="2">The sequence shown here is derived from an EMBL/GenBank/DDBJ whole genome shotgun (WGS) entry which is preliminary data.</text>
</comment>
<accession>A0ABP8Z854</accession>
<protein>
    <recommendedName>
        <fullName evidence="4">Signal peptidase I</fullName>
    </recommendedName>
</protein>
<feature type="chain" id="PRO_5047005659" description="Signal peptidase I" evidence="1">
    <location>
        <begin position="23"/>
        <end position="276"/>
    </location>
</feature>
<dbReference type="InterPro" id="IPR013320">
    <property type="entry name" value="ConA-like_dom_sf"/>
</dbReference>
<dbReference type="SUPFAM" id="SSF49899">
    <property type="entry name" value="Concanavalin A-like lectins/glucanases"/>
    <property type="match status" value="1"/>
</dbReference>
<dbReference type="EMBL" id="BAABLP010000004">
    <property type="protein sequence ID" value="GAA4748968.1"/>
    <property type="molecule type" value="Genomic_DNA"/>
</dbReference>
<reference evidence="3" key="1">
    <citation type="journal article" date="2019" name="Int. J. Syst. Evol. Microbiol.">
        <title>The Global Catalogue of Microorganisms (GCM) 10K type strain sequencing project: providing services to taxonomists for standard genome sequencing and annotation.</title>
        <authorList>
            <consortium name="The Broad Institute Genomics Platform"/>
            <consortium name="The Broad Institute Genome Sequencing Center for Infectious Disease"/>
            <person name="Wu L."/>
            <person name="Ma J."/>
        </authorList>
    </citation>
    <scope>NUCLEOTIDE SEQUENCE [LARGE SCALE GENOMIC DNA]</scope>
    <source>
        <strain evidence="3">JCM 19015</strain>
    </source>
</reference>
<proteinExistence type="predicted"/>
<dbReference type="Proteomes" id="UP001500121">
    <property type="component" value="Unassembled WGS sequence"/>
</dbReference>
<evidence type="ECO:0008006" key="4">
    <source>
        <dbReference type="Google" id="ProtNLM"/>
    </source>
</evidence>
<name>A0ABP8Z854_9MICO</name>
<dbReference type="Pfam" id="PF13385">
    <property type="entry name" value="Laminin_G_3"/>
    <property type="match status" value="1"/>
</dbReference>
<gene>
    <name evidence="2" type="ORF">GCM10025783_21410</name>
</gene>
<feature type="signal peptide" evidence="1">
    <location>
        <begin position="1"/>
        <end position="22"/>
    </location>
</feature>
<dbReference type="RefSeq" id="WP_345481169.1">
    <property type="nucleotide sequence ID" value="NZ_BAABLP010000004.1"/>
</dbReference>
<evidence type="ECO:0000313" key="3">
    <source>
        <dbReference type="Proteomes" id="UP001500121"/>
    </source>
</evidence>
<sequence length="276" mass="27525">MSPAAAVRLLVGAVLTAAAALAAVSGPTLGAWSASVAGPSWQAGTATFFTCADTVAPGLNDGANPLFALAFRSAAGPTDVSGNGRNGAYTAPATVLAAKAPGCPRDPEGVWRLNGTGDCAANTIAVGVLTPAAFSVEAWFRTSGTGASGTLVAFGATNRALYVDNGGKARGWIGGADTVVSTARVDDGQWHLATLVFTPSTGTALYVDGVLAGSVSSMSSATSLVSAGSWRVGCSATTPTWPSAGAQYLTGDLRFAAVYTSSLTKTQVEQHYRAGV</sequence>
<keyword evidence="1" id="KW-0732">Signal</keyword>
<dbReference type="Gene3D" id="2.60.120.200">
    <property type="match status" value="1"/>
</dbReference>